<keyword evidence="2" id="KW-1185">Reference proteome</keyword>
<evidence type="ECO:0008006" key="3">
    <source>
        <dbReference type="Google" id="ProtNLM"/>
    </source>
</evidence>
<evidence type="ECO:0000313" key="1">
    <source>
        <dbReference type="EMBL" id="KAJ0211802.1"/>
    </source>
</evidence>
<dbReference type="AlphaFoldDB" id="A0A9R1XLD8"/>
<proteinExistence type="predicted"/>
<accession>A0A9R1XLD8</accession>
<sequence length="106" mass="12208">MIDNELEVIATNGFHEDDRKRIHKELNKSSIWSHGEVHVKPFKVVQDFKTNSDVKNFMDSHVVETRRSLYLVKYDKIRIRVKCKGVVSHSSKAVDGGGPSTRSREK</sequence>
<gene>
    <name evidence="1" type="ORF">LSAT_V11C400211130</name>
</gene>
<evidence type="ECO:0000313" key="2">
    <source>
        <dbReference type="Proteomes" id="UP000235145"/>
    </source>
</evidence>
<name>A0A9R1XLD8_LACSA</name>
<protein>
    <recommendedName>
        <fullName evidence="3">Transposase MuDR plant domain-containing protein</fullName>
    </recommendedName>
</protein>
<reference evidence="1 2" key="1">
    <citation type="journal article" date="2017" name="Nat. Commun.">
        <title>Genome assembly with in vitro proximity ligation data and whole-genome triplication in lettuce.</title>
        <authorList>
            <person name="Reyes-Chin-Wo S."/>
            <person name="Wang Z."/>
            <person name="Yang X."/>
            <person name="Kozik A."/>
            <person name="Arikit S."/>
            <person name="Song C."/>
            <person name="Xia L."/>
            <person name="Froenicke L."/>
            <person name="Lavelle D.O."/>
            <person name="Truco M.J."/>
            <person name="Xia R."/>
            <person name="Zhu S."/>
            <person name="Xu C."/>
            <person name="Xu H."/>
            <person name="Xu X."/>
            <person name="Cox K."/>
            <person name="Korf I."/>
            <person name="Meyers B.C."/>
            <person name="Michelmore R.W."/>
        </authorList>
    </citation>
    <scope>NUCLEOTIDE SEQUENCE [LARGE SCALE GENOMIC DNA]</scope>
    <source>
        <strain evidence="2">cv. Salinas</strain>
        <tissue evidence="1">Seedlings</tissue>
    </source>
</reference>
<dbReference type="Proteomes" id="UP000235145">
    <property type="component" value="Unassembled WGS sequence"/>
</dbReference>
<comment type="caution">
    <text evidence="1">The sequence shown here is derived from an EMBL/GenBank/DDBJ whole genome shotgun (WGS) entry which is preliminary data.</text>
</comment>
<organism evidence="1 2">
    <name type="scientific">Lactuca sativa</name>
    <name type="common">Garden lettuce</name>
    <dbReference type="NCBI Taxonomy" id="4236"/>
    <lineage>
        <taxon>Eukaryota</taxon>
        <taxon>Viridiplantae</taxon>
        <taxon>Streptophyta</taxon>
        <taxon>Embryophyta</taxon>
        <taxon>Tracheophyta</taxon>
        <taxon>Spermatophyta</taxon>
        <taxon>Magnoliopsida</taxon>
        <taxon>eudicotyledons</taxon>
        <taxon>Gunneridae</taxon>
        <taxon>Pentapetalae</taxon>
        <taxon>asterids</taxon>
        <taxon>campanulids</taxon>
        <taxon>Asterales</taxon>
        <taxon>Asteraceae</taxon>
        <taxon>Cichorioideae</taxon>
        <taxon>Cichorieae</taxon>
        <taxon>Lactucinae</taxon>
        <taxon>Lactuca</taxon>
    </lineage>
</organism>
<dbReference type="EMBL" id="NBSK02000004">
    <property type="protein sequence ID" value="KAJ0211802.1"/>
    <property type="molecule type" value="Genomic_DNA"/>
</dbReference>